<name>A0A383DH92_9ZZZZ</name>
<reference evidence="1" key="1">
    <citation type="submission" date="2018-05" db="EMBL/GenBank/DDBJ databases">
        <authorList>
            <person name="Lanie J.A."/>
            <person name="Ng W.-L."/>
            <person name="Kazmierczak K.M."/>
            <person name="Andrzejewski T.M."/>
            <person name="Davidsen T.M."/>
            <person name="Wayne K.J."/>
            <person name="Tettelin H."/>
            <person name="Glass J.I."/>
            <person name="Rusch D."/>
            <person name="Podicherti R."/>
            <person name="Tsui H.-C.T."/>
            <person name="Winkler M.E."/>
        </authorList>
    </citation>
    <scope>NUCLEOTIDE SEQUENCE</scope>
</reference>
<feature type="non-terminal residue" evidence="1">
    <location>
        <position position="36"/>
    </location>
</feature>
<evidence type="ECO:0000313" key="1">
    <source>
        <dbReference type="EMBL" id="SVE43694.1"/>
    </source>
</evidence>
<organism evidence="1">
    <name type="scientific">marine metagenome</name>
    <dbReference type="NCBI Taxonomy" id="408172"/>
    <lineage>
        <taxon>unclassified sequences</taxon>
        <taxon>metagenomes</taxon>
        <taxon>ecological metagenomes</taxon>
    </lineage>
</organism>
<protein>
    <submittedName>
        <fullName evidence="1">Uncharacterized protein</fullName>
    </submittedName>
</protein>
<proteinExistence type="predicted"/>
<dbReference type="EMBL" id="UINC01217197">
    <property type="protein sequence ID" value="SVE43694.1"/>
    <property type="molecule type" value="Genomic_DNA"/>
</dbReference>
<accession>A0A383DH92</accession>
<gene>
    <name evidence="1" type="ORF">METZ01_LOCUS496548</name>
</gene>
<dbReference type="AlphaFoldDB" id="A0A383DH92"/>
<sequence>MAELWNKHQGEPDNEGERRVVEKLVGDLPDGYFVIP</sequence>